<dbReference type="PANTHER" id="PTHR43591">
    <property type="entry name" value="METHYLTRANSFERASE"/>
    <property type="match status" value="1"/>
</dbReference>
<organism evidence="3 4">
    <name type="scientific">Podospora didyma</name>
    <dbReference type="NCBI Taxonomy" id="330526"/>
    <lineage>
        <taxon>Eukaryota</taxon>
        <taxon>Fungi</taxon>
        <taxon>Dikarya</taxon>
        <taxon>Ascomycota</taxon>
        <taxon>Pezizomycotina</taxon>
        <taxon>Sordariomycetes</taxon>
        <taxon>Sordariomycetidae</taxon>
        <taxon>Sordariales</taxon>
        <taxon>Podosporaceae</taxon>
        <taxon>Podospora</taxon>
    </lineage>
</organism>
<dbReference type="PANTHER" id="PTHR43591:SF102">
    <property type="entry name" value="S-ADENOSYL-L-METHIONINE-DEPENDENT METHYLTRANSFERASE"/>
    <property type="match status" value="1"/>
</dbReference>
<evidence type="ECO:0000256" key="2">
    <source>
        <dbReference type="SAM" id="MobiDB-lite"/>
    </source>
</evidence>
<reference evidence="3" key="2">
    <citation type="submission" date="2023-06" db="EMBL/GenBank/DDBJ databases">
        <authorList>
            <consortium name="Lawrence Berkeley National Laboratory"/>
            <person name="Haridas S."/>
            <person name="Hensen N."/>
            <person name="Bonometti L."/>
            <person name="Westerberg I."/>
            <person name="Brannstrom I.O."/>
            <person name="Guillou S."/>
            <person name="Cros-Aarteil S."/>
            <person name="Calhoun S."/>
            <person name="Kuo A."/>
            <person name="Mondo S."/>
            <person name="Pangilinan J."/>
            <person name="Riley R."/>
            <person name="LaButti K."/>
            <person name="Andreopoulos B."/>
            <person name="Lipzen A."/>
            <person name="Chen C."/>
            <person name="Yanf M."/>
            <person name="Daum C."/>
            <person name="Ng V."/>
            <person name="Clum A."/>
            <person name="Steindorff A."/>
            <person name="Ohm R."/>
            <person name="Martin F."/>
            <person name="Silar P."/>
            <person name="Natvig D."/>
            <person name="Lalanne C."/>
            <person name="Gautier V."/>
            <person name="Ament-velasquez S.L."/>
            <person name="Kruys A."/>
            <person name="Hutchinson M.I."/>
            <person name="Powell A.J."/>
            <person name="Barry K."/>
            <person name="Miller A.N."/>
            <person name="Grigoriev I.V."/>
            <person name="Debuchy R."/>
            <person name="Gladieux P."/>
            <person name="Thoren M.H."/>
            <person name="Johannesson H."/>
        </authorList>
    </citation>
    <scope>NUCLEOTIDE SEQUENCE</scope>
    <source>
        <strain evidence="3">CBS 232.78</strain>
    </source>
</reference>
<dbReference type="AlphaFoldDB" id="A0AAE0K1K1"/>
<protein>
    <submittedName>
        <fullName evidence="3">S-adenosyl-L-methionine-dependent methyltransferase</fullName>
    </submittedName>
</protein>
<dbReference type="Gene3D" id="3.40.50.150">
    <property type="entry name" value="Vaccinia Virus protein VP39"/>
    <property type="match status" value="1"/>
</dbReference>
<dbReference type="InterPro" id="IPR029063">
    <property type="entry name" value="SAM-dependent_MTases_sf"/>
</dbReference>
<sequence>MGDHHSTLPQQEEQLATTEPKPELPSPATEQHEQHAPTTTDATPEGETEESDLIPNNDTDPIPGDSTARPQEDDNRDEVGDHDIDGHRDSSSSAGARSHFSVDLSIDTSDADTSDADSALGDIGHPSSSVSVTSSIYKFVEEYGRTYHAYKEGKYPLPNDIPEQERLDLQHSIAVRLFGGLAVAPLKNPKRVLDIGTGTGIWAIEFATEHPESEVIGTDLSPIQPDYVPPNCQFLIDDAEDEWLFSSPFDYVHSRFMVSAFSNFPRVFQSAYDNMAPGGVIEFQEYSARLQAVDDTLKGTAIELWSNRVLEAVSRAGKDGLCCHKFKQQMLDVGFVDVVEKRFALPGNAWARGAEEKMLGTMQLENMMEGIQGMSMNLFNKVLGMSREEVELFLMDVRKDMRNRHIHFYYVLYSVYGRKPL</sequence>
<name>A0AAE0K1K1_9PEZI</name>
<keyword evidence="3" id="KW-0808">Transferase</keyword>
<proteinExistence type="inferred from homology"/>
<dbReference type="GO" id="GO:0032259">
    <property type="term" value="P:methylation"/>
    <property type="evidence" value="ECO:0007669"/>
    <property type="project" value="UniProtKB-KW"/>
</dbReference>
<reference evidence="3" key="1">
    <citation type="journal article" date="2023" name="Mol. Phylogenet. Evol.">
        <title>Genome-scale phylogeny and comparative genomics of the fungal order Sordariales.</title>
        <authorList>
            <person name="Hensen N."/>
            <person name="Bonometti L."/>
            <person name="Westerberg I."/>
            <person name="Brannstrom I.O."/>
            <person name="Guillou S."/>
            <person name="Cros-Aarteil S."/>
            <person name="Calhoun S."/>
            <person name="Haridas S."/>
            <person name="Kuo A."/>
            <person name="Mondo S."/>
            <person name="Pangilinan J."/>
            <person name="Riley R."/>
            <person name="LaButti K."/>
            <person name="Andreopoulos B."/>
            <person name="Lipzen A."/>
            <person name="Chen C."/>
            <person name="Yan M."/>
            <person name="Daum C."/>
            <person name="Ng V."/>
            <person name="Clum A."/>
            <person name="Steindorff A."/>
            <person name="Ohm R.A."/>
            <person name="Martin F."/>
            <person name="Silar P."/>
            <person name="Natvig D.O."/>
            <person name="Lalanne C."/>
            <person name="Gautier V."/>
            <person name="Ament-Velasquez S.L."/>
            <person name="Kruys A."/>
            <person name="Hutchinson M.I."/>
            <person name="Powell A.J."/>
            <person name="Barry K."/>
            <person name="Miller A.N."/>
            <person name="Grigoriev I.V."/>
            <person name="Debuchy R."/>
            <person name="Gladieux P."/>
            <person name="Hiltunen Thoren M."/>
            <person name="Johannesson H."/>
        </authorList>
    </citation>
    <scope>NUCLEOTIDE SEQUENCE</scope>
    <source>
        <strain evidence="3">CBS 232.78</strain>
    </source>
</reference>
<feature type="region of interest" description="Disordered" evidence="2">
    <location>
        <begin position="1"/>
        <end position="99"/>
    </location>
</feature>
<dbReference type="GO" id="GO:0008168">
    <property type="term" value="F:methyltransferase activity"/>
    <property type="evidence" value="ECO:0007669"/>
    <property type="project" value="UniProtKB-KW"/>
</dbReference>
<evidence type="ECO:0000313" key="4">
    <source>
        <dbReference type="Proteomes" id="UP001285441"/>
    </source>
</evidence>
<dbReference type="CDD" id="cd02440">
    <property type="entry name" value="AdoMet_MTases"/>
    <property type="match status" value="1"/>
</dbReference>
<dbReference type="Proteomes" id="UP001285441">
    <property type="component" value="Unassembled WGS sequence"/>
</dbReference>
<keyword evidence="3" id="KW-0489">Methyltransferase</keyword>
<feature type="compositionally biased region" description="Polar residues" evidence="2">
    <location>
        <begin position="7"/>
        <end position="17"/>
    </location>
</feature>
<keyword evidence="4" id="KW-1185">Reference proteome</keyword>
<dbReference type="Pfam" id="PF13489">
    <property type="entry name" value="Methyltransf_23"/>
    <property type="match status" value="1"/>
</dbReference>
<dbReference type="EMBL" id="JAULSW010000011">
    <property type="protein sequence ID" value="KAK3367711.1"/>
    <property type="molecule type" value="Genomic_DNA"/>
</dbReference>
<gene>
    <name evidence="3" type="ORF">B0H63DRAFT_85248</name>
</gene>
<comment type="caution">
    <text evidence="3">The sequence shown here is derived from an EMBL/GenBank/DDBJ whole genome shotgun (WGS) entry which is preliminary data.</text>
</comment>
<evidence type="ECO:0000256" key="1">
    <source>
        <dbReference type="ARBA" id="ARBA00038158"/>
    </source>
</evidence>
<accession>A0AAE0K1K1</accession>
<comment type="similarity">
    <text evidence="1">Belongs to the methyltransferase superfamily. LaeA methyltransferase family.</text>
</comment>
<dbReference type="SUPFAM" id="SSF53335">
    <property type="entry name" value="S-adenosyl-L-methionine-dependent methyltransferases"/>
    <property type="match status" value="1"/>
</dbReference>
<evidence type="ECO:0000313" key="3">
    <source>
        <dbReference type="EMBL" id="KAK3367711.1"/>
    </source>
</evidence>
<feature type="compositionally biased region" description="Basic and acidic residues" evidence="2">
    <location>
        <begin position="70"/>
        <end position="90"/>
    </location>
</feature>